<keyword evidence="1" id="KW-0547">Nucleotide-binding</keyword>
<dbReference type="GO" id="GO:0016787">
    <property type="term" value="F:hydrolase activity"/>
    <property type="evidence" value="ECO:0007669"/>
    <property type="project" value="UniProtKB-KW"/>
</dbReference>
<dbReference type="AlphaFoldDB" id="A0A413A5I0"/>
<evidence type="ECO:0000313" key="7">
    <source>
        <dbReference type="EMBL" id="KAA4536964.1"/>
    </source>
</evidence>
<dbReference type="Proteomes" id="UP000478493">
    <property type="component" value="Unassembled WGS sequence"/>
</dbReference>
<reference evidence="10 11" key="1">
    <citation type="submission" date="2018-08" db="EMBL/GenBank/DDBJ databases">
        <title>A genome reference for cultivated species of the human gut microbiota.</title>
        <authorList>
            <person name="Zou Y."/>
            <person name="Xue W."/>
            <person name="Luo G."/>
        </authorList>
    </citation>
    <scope>NUCLEOTIDE SEQUENCE [LARGE SCALE GENOMIC DNA]</scope>
    <source>
        <strain evidence="8 11">AF04-46</strain>
        <strain evidence="9 10">AM17-48</strain>
    </source>
</reference>
<evidence type="ECO:0000259" key="6">
    <source>
        <dbReference type="PROSITE" id="PS51194"/>
    </source>
</evidence>
<dbReference type="PROSITE" id="PS51194">
    <property type="entry name" value="HELICASE_CTER"/>
    <property type="match status" value="1"/>
</dbReference>
<evidence type="ECO:0000313" key="11">
    <source>
        <dbReference type="Proteomes" id="UP000286031"/>
    </source>
</evidence>
<comment type="caution">
    <text evidence="8">The sequence shown here is derived from an EMBL/GenBank/DDBJ whole genome shotgun (WGS) entry which is preliminary data.</text>
</comment>
<dbReference type="InterPro" id="IPR050474">
    <property type="entry name" value="Hel308_SKI2-like"/>
</dbReference>
<dbReference type="RefSeq" id="WP_004296101.1">
    <property type="nucleotide sequence ID" value="NZ_CAKJZH010000002.1"/>
</dbReference>
<dbReference type="Pfam" id="PF00271">
    <property type="entry name" value="Helicase_C"/>
    <property type="match status" value="1"/>
</dbReference>
<dbReference type="EMBL" id="VWGP01000007">
    <property type="protein sequence ID" value="KAA4536964.1"/>
    <property type="molecule type" value="Genomic_DNA"/>
</dbReference>
<dbReference type="EMBL" id="QSBI01000065">
    <property type="protein sequence ID" value="RGX05252.1"/>
    <property type="molecule type" value="Genomic_DNA"/>
</dbReference>
<name>A0A413A5I0_BACOV</name>
<evidence type="ECO:0000313" key="8">
    <source>
        <dbReference type="EMBL" id="RGX05252.1"/>
    </source>
</evidence>
<dbReference type="InterPro" id="IPR014001">
    <property type="entry name" value="Helicase_ATP-bd"/>
</dbReference>
<feature type="domain" description="Helicase ATP-binding" evidence="5">
    <location>
        <begin position="113"/>
        <end position="229"/>
    </location>
</feature>
<dbReference type="PANTHER" id="PTHR47961:SF6">
    <property type="entry name" value="DNA-DIRECTED DNA POLYMERASE"/>
    <property type="match status" value="1"/>
</dbReference>
<evidence type="ECO:0000256" key="1">
    <source>
        <dbReference type="ARBA" id="ARBA00022741"/>
    </source>
</evidence>
<evidence type="ECO:0000256" key="4">
    <source>
        <dbReference type="ARBA" id="ARBA00022840"/>
    </source>
</evidence>
<feature type="domain" description="Helicase C-terminal" evidence="6">
    <location>
        <begin position="296"/>
        <end position="486"/>
    </location>
</feature>
<dbReference type="InterPro" id="IPR011545">
    <property type="entry name" value="DEAD/DEAH_box_helicase_dom"/>
</dbReference>
<accession>A0A413A5I0</accession>
<proteinExistence type="predicted"/>
<reference evidence="7 12" key="2">
    <citation type="journal article" date="2019" name="Nat. Med.">
        <title>A library of human gut bacterial isolates paired with longitudinal multiomics data enables mechanistic microbiome research.</title>
        <authorList>
            <person name="Poyet M."/>
            <person name="Groussin M."/>
            <person name="Gibbons S.M."/>
            <person name="Avila-Pacheco J."/>
            <person name="Jiang X."/>
            <person name="Kearney S.M."/>
            <person name="Perrotta A.R."/>
            <person name="Berdy B."/>
            <person name="Zhao S."/>
            <person name="Lieberman T.D."/>
            <person name="Swanson P.K."/>
            <person name="Smith M."/>
            <person name="Roesemann S."/>
            <person name="Alexander J.E."/>
            <person name="Rich S.A."/>
            <person name="Livny J."/>
            <person name="Vlamakis H."/>
            <person name="Clish C."/>
            <person name="Bullock K."/>
            <person name="Deik A."/>
            <person name="Scott J."/>
            <person name="Pierce K.A."/>
            <person name="Xavier R.J."/>
            <person name="Alm E.J."/>
        </authorList>
    </citation>
    <scope>NUCLEOTIDE SEQUENCE [LARGE SCALE GENOMIC DNA]</scope>
    <source>
        <strain evidence="7 12">BIOML-A41</strain>
    </source>
</reference>
<dbReference type="PANTHER" id="PTHR47961">
    <property type="entry name" value="DNA POLYMERASE THETA, PUTATIVE (AFU_ORTHOLOGUE AFUA_1G05260)-RELATED"/>
    <property type="match status" value="1"/>
</dbReference>
<dbReference type="Pfam" id="PF00270">
    <property type="entry name" value="DEAD"/>
    <property type="match status" value="1"/>
</dbReference>
<dbReference type="EMBL" id="QRJR01000003">
    <property type="protein sequence ID" value="RHH50183.1"/>
    <property type="molecule type" value="Genomic_DNA"/>
</dbReference>
<organism evidence="8 11">
    <name type="scientific">Bacteroides ovatus</name>
    <dbReference type="NCBI Taxonomy" id="28116"/>
    <lineage>
        <taxon>Bacteria</taxon>
        <taxon>Pseudomonadati</taxon>
        <taxon>Bacteroidota</taxon>
        <taxon>Bacteroidia</taxon>
        <taxon>Bacteroidales</taxon>
        <taxon>Bacteroidaceae</taxon>
        <taxon>Bacteroides</taxon>
    </lineage>
</organism>
<dbReference type="SUPFAM" id="SSF52540">
    <property type="entry name" value="P-loop containing nucleoside triphosphate hydrolases"/>
    <property type="match status" value="2"/>
</dbReference>
<dbReference type="GO" id="GO:0003676">
    <property type="term" value="F:nucleic acid binding"/>
    <property type="evidence" value="ECO:0007669"/>
    <property type="project" value="InterPro"/>
</dbReference>
<dbReference type="InterPro" id="IPR027417">
    <property type="entry name" value="P-loop_NTPase"/>
</dbReference>
<dbReference type="Proteomes" id="UP000286031">
    <property type="component" value="Unassembled WGS sequence"/>
</dbReference>
<dbReference type="GeneID" id="29453931"/>
<evidence type="ECO:0000256" key="2">
    <source>
        <dbReference type="ARBA" id="ARBA00022801"/>
    </source>
</evidence>
<dbReference type="Gene3D" id="3.40.50.300">
    <property type="entry name" value="P-loop containing nucleotide triphosphate hydrolases"/>
    <property type="match status" value="2"/>
</dbReference>
<gene>
    <name evidence="9" type="ORF">DW206_06050</name>
    <name evidence="8" type="ORF">DWV35_25900</name>
    <name evidence="7" type="ORF">F3B85_11325</name>
</gene>
<evidence type="ECO:0000313" key="10">
    <source>
        <dbReference type="Proteomes" id="UP000283329"/>
    </source>
</evidence>
<evidence type="ECO:0000313" key="12">
    <source>
        <dbReference type="Proteomes" id="UP000478493"/>
    </source>
</evidence>
<sequence>MTPQKVQDAIIYITETKNIDYEHSFSLSQLCSSLLRSRENNKYGRDIIIRILDAWKKVDKNTYSIWNDLTAAAGLYPYVDPKQLSQSSLLCYEYHKSPHLDNIYLHEEQQHLSIELQSKRSLVVSAPTSFGKSLLIEEVIASKLYEQIVIIQPTLALLDETRKKLLKYKNWYKIIVSTSQEPTKEKGNIFLFTGERVVEYNQFPEIEFFVIDEFYKLSLDRDDDRAIALNQAFAKLLKFTSKFYLLGPMIKDIPLNFKNKYDLIWYPTEFATVAVNETNVNIQGKAKEKKELKKLELFKLLSSTKEQTIIYCSSPNKATNLALDYASYLKNENKLMLVPYVQRNKEIGEWIKDNINSKWSLIDALNCGIGFHHGALPRHLGGSIVDCFNEGSIRWLFCTSTLIEGVNTSAKNVILFDKDKGGQPIDFFDYKNIAGRSGRMRKHYIGNVIRFENQPEQMELFVDIPIFNQEQAPLEVLISMDEKDIEEKAKIRLAKFDNMSPEIKEVIRSNNGISIEGQLAIINKIESNLQYYNSQLNWTSTPKTFDNLSVAIELCWDTLSGAGDKTYIEGIGRLSARWLASFAFSYINMKSINAVISYYVNDNFWSSKIPNKQKRIDVASYAILHISRHWFDYKLPKWLNVISNLQEYVFKKSNMKYGNYSFIASNLENGFLHPNIAALMEYGIPISAIRKLTEYININESPENNILKLNKLATTTLTNLGLIQYEIDKLRNSY</sequence>
<dbReference type="KEGG" id="boa:Bovatus_00612"/>
<evidence type="ECO:0000259" key="5">
    <source>
        <dbReference type="PROSITE" id="PS51192"/>
    </source>
</evidence>
<dbReference type="GO" id="GO:0005524">
    <property type="term" value="F:ATP binding"/>
    <property type="evidence" value="ECO:0007669"/>
    <property type="project" value="UniProtKB-KW"/>
</dbReference>
<evidence type="ECO:0000313" key="9">
    <source>
        <dbReference type="EMBL" id="RHH50183.1"/>
    </source>
</evidence>
<dbReference type="InterPro" id="IPR001650">
    <property type="entry name" value="Helicase_C-like"/>
</dbReference>
<keyword evidence="2" id="KW-0378">Hydrolase</keyword>
<keyword evidence="3 8" id="KW-0347">Helicase</keyword>
<evidence type="ECO:0000256" key="3">
    <source>
        <dbReference type="ARBA" id="ARBA00022806"/>
    </source>
</evidence>
<dbReference type="PROSITE" id="PS51192">
    <property type="entry name" value="HELICASE_ATP_BIND_1"/>
    <property type="match status" value="1"/>
</dbReference>
<keyword evidence="4" id="KW-0067">ATP-binding</keyword>
<protein>
    <submittedName>
        <fullName evidence="7 8">Helicase</fullName>
    </submittedName>
</protein>
<dbReference type="GO" id="GO:0004386">
    <property type="term" value="F:helicase activity"/>
    <property type="evidence" value="ECO:0007669"/>
    <property type="project" value="UniProtKB-KW"/>
</dbReference>
<dbReference type="SMART" id="SM00490">
    <property type="entry name" value="HELICc"/>
    <property type="match status" value="1"/>
</dbReference>
<dbReference type="Proteomes" id="UP000283329">
    <property type="component" value="Unassembled WGS sequence"/>
</dbReference>